<feature type="transmembrane region" description="Helical" evidence="7">
    <location>
        <begin position="170"/>
        <end position="187"/>
    </location>
</feature>
<feature type="domain" description="Ferric oxidoreductase" evidence="8">
    <location>
        <begin position="42"/>
        <end position="156"/>
    </location>
</feature>
<comment type="subcellular location">
    <subcellularLocation>
        <location evidence="7">Cell membrane</location>
        <topology evidence="7">Multi-pass membrane protein</topology>
    </subcellularLocation>
    <subcellularLocation>
        <location evidence="1">Membrane</location>
        <topology evidence="1">Multi-pass membrane protein</topology>
    </subcellularLocation>
</comment>
<dbReference type="PANTHER" id="PTHR36964">
    <property type="entry name" value="PROTEIN-METHIONINE-SULFOXIDE REDUCTASE HEME-BINDING SUBUNIT MSRQ"/>
    <property type="match status" value="1"/>
</dbReference>
<keyword evidence="7" id="KW-0249">Electron transport</keyword>
<evidence type="ECO:0000256" key="2">
    <source>
        <dbReference type="ARBA" id="ARBA00022448"/>
    </source>
</evidence>
<proteinExistence type="inferred from homology"/>
<gene>
    <name evidence="7" type="primary">msrQ</name>
    <name evidence="9" type="ORF">ACFOW7_14920</name>
</gene>
<dbReference type="HAMAP" id="MF_01207">
    <property type="entry name" value="MsrQ"/>
    <property type="match status" value="1"/>
</dbReference>
<feature type="transmembrane region" description="Helical" evidence="7">
    <location>
        <begin position="113"/>
        <end position="134"/>
    </location>
</feature>
<feature type="transmembrane region" description="Helical" evidence="7">
    <location>
        <begin position="44"/>
        <end position="62"/>
    </location>
</feature>
<keyword evidence="7" id="KW-0479">Metal-binding</keyword>
<keyword evidence="7" id="KW-1003">Cell membrane</keyword>
<dbReference type="Pfam" id="PF01794">
    <property type="entry name" value="Ferric_reduct"/>
    <property type="match status" value="1"/>
</dbReference>
<keyword evidence="7" id="KW-0288">FMN</keyword>
<evidence type="ECO:0000259" key="8">
    <source>
        <dbReference type="Pfam" id="PF01794"/>
    </source>
</evidence>
<keyword evidence="7" id="KW-0285">Flavoprotein</keyword>
<evidence type="ECO:0000256" key="6">
    <source>
        <dbReference type="ARBA" id="ARBA00023136"/>
    </source>
</evidence>
<comment type="function">
    <text evidence="7">Part of the MsrPQ system that repairs oxidized periplasmic proteins containing methionine sulfoxide residues (Met-O), using respiratory chain electrons. Thus protects these proteins from oxidative-stress damage caused by reactive species of oxygen and chlorine generated by the host defense mechanisms. MsrPQ is essential for the maintenance of envelope integrity under bleach stress, rescuing a wide series of structurally unrelated periplasmic proteins from methionine oxidation. MsrQ provides electrons for reduction to the reductase catalytic subunit MsrP, using the quinone pool of the respiratory chain.</text>
</comment>
<dbReference type="InterPro" id="IPR022837">
    <property type="entry name" value="MsrQ-like"/>
</dbReference>
<accession>A0ABV8MUV9</accession>
<comment type="cofactor">
    <cofactor evidence="7">
        <name>heme b</name>
        <dbReference type="ChEBI" id="CHEBI:60344"/>
    </cofactor>
    <text evidence="7">Binds 1 heme b (iron(II)-protoporphyrin IX) group per subunit.</text>
</comment>
<keyword evidence="5 7" id="KW-0408">Iron</keyword>
<dbReference type="PANTHER" id="PTHR36964:SF1">
    <property type="entry name" value="PROTEIN-METHIONINE-SULFOXIDE REDUCTASE HEME-BINDING SUBUNIT MSRQ"/>
    <property type="match status" value="1"/>
</dbReference>
<evidence type="ECO:0000256" key="5">
    <source>
        <dbReference type="ARBA" id="ARBA00023004"/>
    </source>
</evidence>
<sequence length="194" mass="22536">MTRIGYLKSLVFALSLLPLGRMAWIVLSGQAVNPIEFITRSTGTWTLVLLLLTLAITPLRRIGNWPTLLRLRRMLGLFAFFYACLHFLTYLWLDRFFDLGDIVRDIAKRPFITVGFAAFVLLLPLALTSTDAMMRRLKRNWQRLHYSVYAVAVLGVLHYLWLVKRDLTEPLLYGALLALLLGWRLWWRWGRGGK</sequence>
<evidence type="ECO:0000256" key="1">
    <source>
        <dbReference type="ARBA" id="ARBA00004141"/>
    </source>
</evidence>
<keyword evidence="10" id="KW-1185">Reference proteome</keyword>
<dbReference type="Proteomes" id="UP001595791">
    <property type="component" value="Unassembled WGS sequence"/>
</dbReference>
<comment type="cofactor">
    <cofactor evidence="7">
        <name>FMN</name>
        <dbReference type="ChEBI" id="CHEBI:58210"/>
    </cofactor>
    <text evidence="7">Binds 1 FMN per subunit.</text>
</comment>
<evidence type="ECO:0000256" key="4">
    <source>
        <dbReference type="ARBA" id="ARBA00022989"/>
    </source>
</evidence>
<comment type="similarity">
    <text evidence="7">Belongs to the MsrQ family.</text>
</comment>
<evidence type="ECO:0000313" key="9">
    <source>
        <dbReference type="EMBL" id="MFC4160630.1"/>
    </source>
</evidence>
<comment type="subunit">
    <text evidence="7">Heterodimer of a catalytic subunit (MsrP) and a heme-binding subunit (MsrQ).</text>
</comment>
<dbReference type="EMBL" id="JBHSBU010000001">
    <property type="protein sequence ID" value="MFC4160630.1"/>
    <property type="molecule type" value="Genomic_DNA"/>
</dbReference>
<keyword evidence="2 7" id="KW-0813">Transport</keyword>
<keyword evidence="3 7" id="KW-0812">Transmembrane</keyword>
<dbReference type="InterPro" id="IPR013130">
    <property type="entry name" value="Fe3_Rdtase_TM_dom"/>
</dbReference>
<reference evidence="10" key="1">
    <citation type="journal article" date="2019" name="Int. J. Syst. Evol. Microbiol.">
        <title>The Global Catalogue of Microorganisms (GCM) 10K type strain sequencing project: providing services to taxonomists for standard genome sequencing and annotation.</title>
        <authorList>
            <consortium name="The Broad Institute Genomics Platform"/>
            <consortium name="The Broad Institute Genome Sequencing Center for Infectious Disease"/>
            <person name="Wu L."/>
            <person name="Ma J."/>
        </authorList>
    </citation>
    <scope>NUCLEOTIDE SEQUENCE [LARGE SCALE GENOMIC DNA]</scope>
    <source>
        <strain evidence="10">LMG 29894</strain>
    </source>
</reference>
<comment type="caution">
    <text evidence="7">Lacks conserved residue(s) required for the propagation of feature annotation.</text>
</comment>
<evidence type="ECO:0000256" key="3">
    <source>
        <dbReference type="ARBA" id="ARBA00022692"/>
    </source>
</evidence>
<name>A0ABV8MUV9_9NEIS</name>
<feature type="transmembrane region" description="Helical" evidence="7">
    <location>
        <begin position="146"/>
        <end position="164"/>
    </location>
</feature>
<protein>
    <recommendedName>
        <fullName evidence="7">Protein-methionine-sulfoxide reductase heme-binding subunit MsrQ</fullName>
    </recommendedName>
    <alternativeName>
        <fullName evidence="7">Flavocytochrome MsrQ</fullName>
    </alternativeName>
</protein>
<comment type="caution">
    <text evidence="9">The sequence shown here is derived from an EMBL/GenBank/DDBJ whole genome shotgun (WGS) entry which is preliminary data.</text>
</comment>
<evidence type="ECO:0000256" key="7">
    <source>
        <dbReference type="HAMAP-Rule" id="MF_01207"/>
    </source>
</evidence>
<keyword evidence="4 7" id="KW-1133">Transmembrane helix</keyword>
<feature type="transmembrane region" description="Helical" evidence="7">
    <location>
        <begin position="74"/>
        <end position="93"/>
    </location>
</feature>
<dbReference type="RefSeq" id="WP_378165667.1">
    <property type="nucleotide sequence ID" value="NZ_JBHSBU010000001.1"/>
</dbReference>
<organism evidence="9 10">
    <name type="scientific">Chitinimonas lacunae</name>
    <dbReference type="NCBI Taxonomy" id="1963018"/>
    <lineage>
        <taxon>Bacteria</taxon>
        <taxon>Pseudomonadati</taxon>
        <taxon>Pseudomonadota</taxon>
        <taxon>Betaproteobacteria</taxon>
        <taxon>Neisseriales</taxon>
        <taxon>Chitinibacteraceae</taxon>
        <taxon>Chitinimonas</taxon>
    </lineage>
</organism>
<keyword evidence="6 7" id="KW-0472">Membrane</keyword>
<keyword evidence="7" id="KW-0349">Heme</keyword>
<evidence type="ECO:0000313" key="10">
    <source>
        <dbReference type="Proteomes" id="UP001595791"/>
    </source>
</evidence>